<dbReference type="EMBL" id="JAFEMO010000006">
    <property type="protein sequence ID" value="KAH7569085.1"/>
    <property type="molecule type" value="Genomic_DNA"/>
</dbReference>
<evidence type="ECO:0000313" key="1">
    <source>
        <dbReference type="EMBL" id="KAH7569085.1"/>
    </source>
</evidence>
<dbReference type="Proteomes" id="UP000827721">
    <property type="component" value="Unassembled WGS sequence"/>
</dbReference>
<protein>
    <submittedName>
        <fullName evidence="1">Uncharacterized protein</fullName>
    </submittedName>
</protein>
<sequence length="136" mass="14149">MLAGGGRDVAAALKEAVDPVGVLPYGGAGESMAAVGGVGGKRREETIEVGLESAVSREGLDITREGVAWKTGSKGQLLNVMDSTLSVGSSSEIQICIHIELLLAQENVVVLMLTSSSVSLLVPSKPAFFYAFYHRA</sequence>
<comment type="caution">
    <text evidence="1">The sequence shown here is derived from an EMBL/GenBank/DDBJ whole genome shotgun (WGS) entry which is preliminary data.</text>
</comment>
<gene>
    <name evidence="1" type="ORF">JRO89_XS06G0102400</name>
</gene>
<reference evidence="1 2" key="1">
    <citation type="submission" date="2021-02" db="EMBL/GenBank/DDBJ databases">
        <title>Plant Genome Project.</title>
        <authorList>
            <person name="Zhang R.-G."/>
        </authorList>
    </citation>
    <scope>NUCLEOTIDE SEQUENCE [LARGE SCALE GENOMIC DNA]</scope>
    <source>
        <tissue evidence="1">Leaves</tissue>
    </source>
</reference>
<accession>A0ABQ8HXJ2</accession>
<name>A0ABQ8HXJ2_9ROSI</name>
<proteinExistence type="predicted"/>
<keyword evidence="2" id="KW-1185">Reference proteome</keyword>
<evidence type="ECO:0000313" key="2">
    <source>
        <dbReference type="Proteomes" id="UP000827721"/>
    </source>
</evidence>
<organism evidence="1 2">
    <name type="scientific">Xanthoceras sorbifolium</name>
    <dbReference type="NCBI Taxonomy" id="99658"/>
    <lineage>
        <taxon>Eukaryota</taxon>
        <taxon>Viridiplantae</taxon>
        <taxon>Streptophyta</taxon>
        <taxon>Embryophyta</taxon>
        <taxon>Tracheophyta</taxon>
        <taxon>Spermatophyta</taxon>
        <taxon>Magnoliopsida</taxon>
        <taxon>eudicotyledons</taxon>
        <taxon>Gunneridae</taxon>
        <taxon>Pentapetalae</taxon>
        <taxon>rosids</taxon>
        <taxon>malvids</taxon>
        <taxon>Sapindales</taxon>
        <taxon>Sapindaceae</taxon>
        <taxon>Xanthoceroideae</taxon>
        <taxon>Xanthoceras</taxon>
    </lineage>
</organism>